<dbReference type="AlphaFoldDB" id="A0AAV5LRJ8"/>
<dbReference type="InterPro" id="IPR040256">
    <property type="entry name" value="At4g02000-like"/>
</dbReference>
<evidence type="ECO:0000313" key="2">
    <source>
        <dbReference type="EMBL" id="GKV39172.1"/>
    </source>
</evidence>
<evidence type="ECO:0008006" key="4">
    <source>
        <dbReference type="Google" id="ProtNLM"/>
    </source>
</evidence>
<protein>
    <recommendedName>
        <fullName evidence="4">DUF4283 domain-containing protein</fullName>
    </recommendedName>
</protein>
<dbReference type="PANTHER" id="PTHR31286">
    <property type="entry name" value="GLYCINE-RICH CELL WALL STRUCTURAL PROTEIN 1.8-LIKE"/>
    <property type="match status" value="1"/>
</dbReference>
<comment type="caution">
    <text evidence="2">The sequence shown here is derived from an EMBL/GenBank/DDBJ whole genome shotgun (WGS) entry which is preliminary data.</text>
</comment>
<reference evidence="2 3" key="1">
    <citation type="journal article" date="2021" name="Commun. Biol.">
        <title>The genome of Shorea leprosula (Dipterocarpaceae) highlights the ecological relevance of drought in aseasonal tropical rainforests.</title>
        <authorList>
            <person name="Ng K.K.S."/>
            <person name="Kobayashi M.J."/>
            <person name="Fawcett J.A."/>
            <person name="Hatakeyama M."/>
            <person name="Paape T."/>
            <person name="Ng C.H."/>
            <person name="Ang C.C."/>
            <person name="Tnah L.H."/>
            <person name="Lee C.T."/>
            <person name="Nishiyama T."/>
            <person name="Sese J."/>
            <person name="O'Brien M.J."/>
            <person name="Copetti D."/>
            <person name="Mohd Noor M.I."/>
            <person name="Ong R.C."/>
            <person name="Putra M."/>
            <person name="Sireger I.Z."/>
            <person name="Indrioko S."/>
            <person name="Kosugi Y."/>
            <person name="Izuno A."/>
            <person name="Isagi Y."/>
            <person name="Lee S.L."/>
            <person name="Shimizu K.K."/>
        </authorList>
    </citation>
    <scope>NUCLEOTIDE SEQUENCE [LARGE SCALE GENOMIC DNA]</scope>
    <source>
        <strain evidence="2">214</strain>
    </source>
</reference>
<organism evidence="2 3">
    <name type="scientific">Rubroshorea leprosula</name>
    <dbReference type="NCBI Taxonomy" id="152421"/>
    <lineage>
        <taxon>Eukaryota</taxon>
        <taxon>Viridiplantae</taxon>
        <taxon>Streptophyta</taxon>
        <taxon>Embryophyta</taxon>
        <taxon>Tracheophyta</taxon>
        <taxon>Spermatophyta</taxon>
        <taxon>Magnoliopsida</taxon>
        <taxon>eudicotyledons</taxon>
        <taxon>Gunneridae</taxon>
        <taxon>Pentapetalae</taxon>
        <taxon>rosids</taxon>
        <taxon>malvids</taxon>
        <taxon>Malvales</taxon>
        <taxon>Dipterocarpaceae</taxon>
        <taxon>Rubroshorea</taxon>
    </lineage>
</organism>
<feature type="region of interest" description="Disordered" evidence="1">
    <location>
        <begin position="68"/>
        <end position="99"/>
    </location>
</feature>
<dbReference type="EMBL" id="BPVZ01000133">
    <property type="protein sequence ID" value="GKV39172.1"/>
    <property type="molecule type" value="Genomic_DNA"/>
</dbReference>
<dbReference type="Proteomes" id="UP001054252">
    <property type="component" value="Unassembled WGS sequence"/>
</dbReference>
<proteinExistence type="predicted"/>
<keyword evidence="3" id="KW-1185">Reference proteome</keyword>
<evidence type="ECO:0000256" key="1">
    <source>
        <dbReference type="SAM" id="MobiDB-lite"/>
    </source>
</evidence>
<name>A0AAV5LRJ8_9ROSI</name>
<feature type="compositionally biased region" description="Polar residues" evidence="1">
    <location>
        <begin position="78"/>
        <end position="90"/>
    </location>
</feature>
<evidence type="ECO:0000313" key="3">
    <source>
        <dbReference type="Proteomes" id="UP001054252"/>
    </source>
</evidence>
<dbReference type="PANTHER" id="PTHR31286:SF99">
    <property type="entry name" value="DUF4283 DOMAIN-CONTAINING PROTEIN"/>
    <property type="match status" value="1"/>
</dbReference>
<sequence>MQVREAIKIFSSPQETDLLGRSVKKIKGAESVHSLGEAPMMEANVQPREANSFPGEGTVNVTMVDVAHTGNGGETQDDTNMSEGDGNQETRGPMSYKDKLTGSENPVAISFSTIPAYMDEDSDVDDDPNDDSHVVLLSKAEKQRIRAPWMNALIVEEDLHRVIFGGPWFVGPYFMTLRKWEPPFVPSKALQSFTTTVWAQLPNLFADYYDPSTLQKIGNKVGNLL</sequence>
<accession>A0AAV5LRJ8</accession>
<gene>
    <name evidence="2" type="ORF">SLEP1_g46980</name>
</gene>